<dbReference type="RefSeq" id="XP_068359752.1">
    <property type="nucleotide sequence ID" value="XM_068504259.1"/>
</dbReference>
<dbReference type="VEuPathDB" id="TrichDB:TRFO_25286"/>
<dbReference type="InterPro" id="IPR016024">
    <property type="entry name" value="ARM-type_fold"/>
</dbReference>
<proteinExistence type="predicted"/>
<dbReference type="InterPro" id="IPR011989">
    <property type="entry name" value="ARM-like"/>
</dbReference>
<dbReference type="EMBL" id="MLAK01000720">
    <property type="protein sequence ID" value="OHT06616.1"/>
    <property type="molecule type" value="Genomic_DNA"/>
</dbReference>
<comment type="caution">
    <text evidence="1">The sequence shown here is derived from an EMBL/GenBank/DDBJ whole genome shotgun (WGS) entry which is preliminary data.</text>
</comment>
<protein>
    <submittedName>
        <fullName evidence="1">Uncharacterized protein</fullName>
    </submittedName>
</protein>
<sequence>MQQESLDKITKFGQEIITPEEGVIIIEPALELNAAQFMSIFDLIKGETSSPLEVGLVNLLPHLLVSLWMSFDENTKSSIRSKLYEKLSLNFHDKAVSKFADACIAVYKFSGSNWSELIEFIFHKEIVPLTGYLFVRLMSSVDGEFISTNIDNIVKKLVSLFPTSSISVQTGLIVILSIIDTAKALKENKELGNLLFTALIRIFTEEPDRIDFILPLIADIFESAPEVLNEKYEILSTTIANITSEKSAQPILHLIPYLCLEDLSSLLEKLYILAEKFLADKNELPKDLISSIDEAPLEAITDPAIENIIEFLKPKLDNPAGLALFAPFAAHIGEKFGEKELFNVVEGCIKESPIKIALGLAIFECISGYSEDLPFELPDDLMYKFLDLFGHQEEFVRNAAYSTISSLIVNNIFIHTDQTTALLKVYPNIKPEDLVLYFKQLRKLLRVEGLSDEVVESLFEFSMEHLKSSKDNNVLSQCLSVICAIASQEGGDDLVLGDIKTLLPIAVSLLKSDESSAFVYASRALVLFTSLNPSFCRRSVLALLPRIFQISTGEFETEPKVKGNIAIALASILVCLEVSKDFGRCIEIVDNFVQTNEVHLVTAASTMAEILRSSRDEKLNLTIFEILSKTAATTKDIESLNALLNALRKIIKNYKVEESNVLPLLRLFISGAHPIFERRPPSMFTDKSTKLYSYLTEVCDRYNNLIPEIAPSVIQWFTDAPLFMYGVMLQTVTYLVGVKAIQNEDAKTLMKVFISRMSGQKADVDEVILGNILMLLKQDSTLTDIQNLFEQLKDYWKDTKEDELSGWRAQVGSAILVMCSLGADADAELVEDILSDYPFDPEFGKCEEMSEAIVKMFDNPEKKWEKLNGSFAKIFSDVLLLPKEKFEEHAISPEIVTDMKRVLKTIIRSSSIIEREITKGFGKNRQLQNRFKALLK</sequence>
<dbReference type="GeneID" id="94838963"/>
<dbReference type="Gene3D" id="1.25.10.10">
    <property type="entry name" value="Leucine-rich Repeat Variant"/>
    <property type="match status" value="1"/>
</dbReference>
<dbReference type="SUPFAM" id="SSF48371">
    <property type="entry name" value="ARM repeat"/>
    <property type="match status" value="1"/>
</dbReference>
<evidence type="ECO:0000313" key="1">
    <source>
        <dbReference type="EMBL" id="OHT06616.1"/>
    </source>
</evidence>
<dbReference type="AlphaFoldDB" id="A0A1J4K6U3"/>
<name>A0A1J4K6U3_9EUKA</name>
<dbReference type="Proteomes" id="UP000179807">
    <property type="component" value="Unassembled WGS sequence"/>
</dbReference>
<gene>
    <name evidence="1" type="ORF">TRFO_25286</name>
</gene>
<reference evidence="1" key="1">
    <citation type="submission" date="2016-10" db="EMBL/GenBank/DDBJ databases">
        <authorList>
            <person name="Benchimol M."/>
            <person name="Almeida L.G."/>
            <person name="Vasconcelos A.T."/>
            <person name="Perreira-Neves A."/>
            <person name="Rosa I.A."/>
            <person name="Tasca T."/>
            <person name="Bogo M.R."/>
            <person name="de Souza W."/>
        </authorList>
    </citation>
    <scope>NUCLEOTIDE SEQUENCE [LARGE SCALE GENOMIC DNA]</scope>
    <source>
        <strain evidence="1">K</strain>
    </source>
</reference>
<dbReference type="OrthoDB" id="10590481at2759"/>
<keyword evidence="2" id="KW-1185">Reference proteome</keyword>
<organism evidence="1 2">
    <name type="scientific">Tritrichomonas foetus</name>
    <dbReference type="NCBI Taxonomy" id="1144522"/>
    <lineage>
        <taxon>Eukaryota</taxon>
        <taxon>Metamonada</taxon>
        <taxon>Parabasalia</taxon>
        <taxon>Tritrichomonadida</taxon>
        <taxon>Tritrichomonadidae</taxon>
        <taxon>Tritrichomonas</taxon>
    </lineage>
</organism>
<evidence type="ECO:0000313" key="2">
    <source>
        <dbReference type="Proteomes" id="UP000179807"/>
    </source>
</evidence>
<accession>A0A1J4K6U3</accession>